<reference evidence="2 3" key="1">
    <citation type="submission" date="2016-12" db="EMBL/GenBank/DDBJ databases">
        <authorList>
            <person name="Song W.-J."/>
            <person name="Kurnit D.M."/>
        </authorList>
    </citation>
    <scope>NUCLEOTIDE SEQUENCE [LARGE SCALE GENOMIC DNA]</scope>
    <source>
        <strain evidence="2 3">IMCC3135</strain>
    </source>
</reference>
<proteinExistence type="predicted"/>
<feature type="transmembrane region" description="Helical" evidence="1">
    <location>
        <begin position="258"/>
        <end position="276"/>
    </location>
</feature>
<dbReference type="OrthoDB" id="6322244at2"/>
<keyword evidence="1" id="KW-1133">Transmembrane helix</keyword>
<evidence type="ECO:0000313" key="2">
    <source>
        <dbReference type="EMBL" id="ASJ75080.1"/>
    </source>
</evidence>
<evidence type="ECO:0000313" key="3">
    <source>
        <dbReference type="Proteomes" id="UP000250079"/>
    </source>
</evidence>
<name>A0A2Z2P1G5_9GAMM</name>
<dbReference type="AlphaFoldDB" id="A0A2Z2P1G5"/>
<dbReference type="EMBL" id="CP018632">
    <property type="protein sequence ID" value="ASJ75080.1"/>
    <property type="molecule type" value="Genomic_DNA"/>
</dbReference>
<keyword evidence="1" id="KW-0812">Transmembrane</keyword>
<dbReference type="NCBIfam" id="NF038116">
    <property type="entry name" value="Sden1266_dom"/>
    <property type="match status" value="1"/>
</dbReference>
<sequence>MPTHLEFTRSKPTNTHRQIPQTAGRNHIVPSLKLTLIGLLALLPWAPAHAQSLIPAPTEGIYISTEQSTLHADTLASALPDIERQDPALLLLQDAASPKTDLRNALWFDDDAWITELGTLLYNDEDRDGYHSSISLTIDADTVSNYMEVYVTIDLQRIPGTRERLHTSDNFSIYQSSLSDEYQIDFDLLQNYPAGFYNLFIELHDAYDQSVLDRVSATDFSNLSRLPLESEDLDYVYDPAPYEPQHPPANDDVYATEYAGSAGFLTILCLTLVLGVRRGMRN</sequence>
<evidence type="ECO:0000256" key="1">
    <source>
        <dbReference type="SAM" id="Phobius"/>
    </source>
</evidence>
<dbReference type="KEGG" id="gai:IMCC3135_25085"/>
<organism evidence="2 3">
    <name type="scientific">Granulosicoccus antarcticus IMCC3135</name>
    <dbReference type="NCBI Taxonomy" id="1192854"/>
    <lineage>
        <taxon>Bacteria</taxon>
        <taxon>Pseudomonadati</taxon>
        <taxon>Pseudomonadota</taxon>
        <taxon>Gammaproteobacteria</taxon>
        <taxon>Chromatiales</taxon>
        <taxon>Granulosicoccaceae</taxon>
        <taxon>Granulosicoccus</taxon>
    </lineage>
</organism>
<keyword evidence="3" id="KW-1185">Reference proteome</keyword>
<dbReference type="RefSeq" id="WP_157736256.1">
    <property type="nucleotide sequence ID" value="NZ_CP018632.1"/>
</dbReference>
<keyword evidence="1" id="KW-0472">Membrane</keyword>
<dbReference type="Proteomes" id="UP000250079">
    <property type="component" value="Chromosome"/>
</dbReference>
<protein>
    <submittedName>
        <fullName evidence="2">Uncharacterized protein</fullName>
    </submittedName>
</protein>
<accession>A0A2Z2P1G5</accession>
<gene>
    <name evidence="2" type="ORF">IMCC3135_25085</name>
</gene>